<dbReference type="EMBL" id="CAJNNW010037609">
    <property type="protein sequence ID" value="CAE8743203.1"/>
    <property type="molecule type" value="Genomic_DNA"/>
</dbReference>
<accession>A0A813M466</accession>
<evidence type="ECO:0000256" key="3">
    <source>
        <dbReference type="ARBA" id="ARBA00022448"/>
    </source>
</evidence>
<evidence type="ECO:0000256" key="1">
    <source>
        <dbReference type="ARBA" id="ARBA00004211"/>
    </source>
</evidence>
<comment type="caution">
    <text evidence="12">The sequence shown here is derived from an EMBL/GenBank/DDBJ whole genome shotgun (WGS) entry which is preliminary data.</text>
</comment>
<dbReference type="PANTHER" id="PTHR15959">
    <property type="entry name" value="SYNTAXIN-18"/>
    <property type="match status" value="1"/>
</dbReference>
<evidence type="ECO:0000256" key="8">
    <source>
        <dbReference type="ARBA" id="ARBA00023136"/>
    </source>
</evidence>
<evidence type="ECO:0000256" key="5">
    <source>
        <dbReference type="ARBA" id="ARBA00022927"/>
    </source>
</evidence>
<dbReference type="GO" id="GO:0006890">
    <property type="term" value="P:retrograde vesicle-mediated transport, Golgi to endoplasmic reticulum"/>
    <property type="evidence" value="ECO:0007669"/>
    <property type="project" value="TreeGrafter"/>
</dbReference>
<evidence type="ECO:0000256" key="9">
    <source>
        <dbReference type="SAM" id="MobiDB-lite"/>
    </source>
</evidence>
<evidence type="ECO:0000313" key="13">
    <source>
        <dbReference type="Proteomes" id="UP000626109"/>
    </source>
</evidence>
<keyword evidence="8 10" id="KW-0472">Membrane</keyword>
<dbReference type="SUPFAM" id="SSF58038">
    <property type="entry name" value="SNARE fusion complex"/>
    <property type="match status" value="1"/>
</dbReference>
<name>A0A813M466_POLGL</name>
<evidence type="ECO:0000256" key="4">
    <source>
        <dbReference type="ARBA" id="ARBA00022692"/>
    </source>
</evidence>
<dbReference type="Gene3D" id="1.20.5.110">
    <property type="match status" value="1"/>
</dbReference>
<dbReference type="PANTHER" id="PTHR15959:SF0">
    <property type="entry name" value="SYNTAXIN-18"/>
    <property type="match status" value="1"/>
</dbReference>
<keyword evidence="7" id="KW-0175">Coiled coil</keyword>
<evidence type="ECO:0000256" key="10">
    <source>
        <dbReference type="SAM" id="Phobius"/>
    </source>
</evidence>
<evidence type="ECO:0000256" key="7">
    <source>
        <dbReference type="ARBA" id="ARBA00023054"/>
    </source>
</evidence>
<evidence type="ECO:0000256" key="2">
    <source>
        <dbReference type="ARBA" id="ARBA00009063"/>
    </source>
</evidence>
<protein>
    <recommendedName>
        <fullName evidence="11">t-SNARE coiled-coil homology domain-containing protein</fullName>
    </recommendedName>
</protein>
<evidence type="ECO:0000313" key="12">
    <source>
        <dbReference type="EMBL" id="CAE8743203.1"/>
    </source>
</evidence>
<feature type="transmembrane region" description="Helical" evidence="10">
    <location>
        <begin position="249"/>
        <end position="270"/>
    </location>
</feature>
<dbReference type="Proteomes" id="UP000626109">
    <property type="component" value="Unassembled WGS sequence"/>
</dbReference>
<dbReference type="GO" id="GO:0015031">
    <property type="term" value="P:protein transport"/>
    <property type="evidence" value="ECO:0007669"/>
    <property type="project" value="UniProtKB-KW"/>
</dbReference>
<feature type="compositionally biased region" description="Low complexity" evidence="9">
    <location>
        <begin position="126"/>
        <end position="135"/>
    </location>
</feature>
<keyword evidence="3" id="KW-0813">Transport</keyword>
<keyword evidence="4 10" id="KW-0812">Transmembrane</keyword>
<evidence type="ECO:0000259" key="11">
    <source>
        <dbReference type="PROSITE" id="PS50192"/>
    </source>
</evidence>
<dbReference type="AlphaFoldDB" id="A0A813M466"/>
<dbReference type="PROSITE" id="PS50192">
    <property type="entry name" value="T_SNARE"/>
    <property type="match status" value="1"/>
</dbReference>
<feature type="region of interest" description="Disordered" evidence="9">
    <location>
        <begin position="126"/>
        <end position="159"/>
    </location>
</feature>
<keyword evidence="5" id="KW-0653">Protein transport</keyword>
<feature type="non-terminal residue" evidence="12">
    <location>
        <position position="277"/>
    </location>
</feature>
<feature type="domain" description="T-SNARE coiled-coil homology" evidence="11">
    <location>
        <begin position="180"/>
        <end position="242"/>
    </location>
</feature>
<dbReference type="GO" id="GO:0005783">
    <property type="term" value="C:endoplasmic reticulum"/>
    <property type="evidence" value="ECO:0007669"/>
    <property type="project" value="TreeGrafter"/>
</dbReference>
<comment type="similarity">
    <text evidence="2">Belongs to the syntaxin family.</text>
</comment>
<dbReference type="InterPro" id="IPR000727">
    <property type="entry name" value="T_SNARE_dom"/>
</dbReference>
<sequence>DRTSDFRRLAGISIGKPPFQPLEGSFMWVACEQKLRLAALGREIEREGASTAAIHACQDEMLVLERTAEDLSDLGELVPVQMRDQVAHRRGLISGLYEELQKLASRVQSEQVQDLQREAQVASFFTSAPSSSSRAPKLKPPPPPSAEDLAGWSSGGGGSGGASKFGLDAEMLRAEEQRLLSTFTTDLDKIQETQSKIEEVSAMVGLFATKVAEQTEQADQILDLAEESTAYIETAEKHLQKAVQNSNAYRFYVVCWFVGSASFLLVFDFIDARYSLI</sequence>
<evidence type="ECO:0000256" key="6">
    <source>
        <dbReference type="ARBA" id="ARBA00022989"/>
    </source>
</evidence>
<reference evidence="12" key="1">
    <citation type="submission" date="2021-02" db="EMBL/GenBank/DDBJ databases">
        <authorList>
            <person name="Dougan E. K."/>
            <person name="Rhodes N."/>
            <person name="Thang M."/>
            <person name="Chan C."/>
        </authorList>
    </citation>
    <scope>NUCLEOTIDE SEQUENCE</scope>
</reference>
<gene>
    <name evidence="12" type="ORF">PGLA2088_LOCUS51299</name>
</gene>
<comment type="subcellular location">
    <subcellularLocation>
        <location evidence="1">Membrane</location>
        <topology evidence="1">Single-pass type IV membrane protein</topology>
    </subcellularLocation>
</comment>
<dbReference type="GO" id="GO:0031201">
    <property type="term" value="C:SNARE complex"/>
    <property type="evidence" value="ECO:0007669"/>
    <property type="project" value="TreeGrafter"/>
</dbReference>
<keyword evidence="6 10" id="KW-1133">Transmembrane helix</keyword>
<proteinExistence type="inferred from homology"/>
<organism evidence="12 13">
    <name type="scientific">Polarella glacialis</name>
    <name type="common">Dinoflagellate</name>
    <dbReference type="NCBI Taxonomy" id="89957"/>
    <lineage>
        <taxon>Eukaryota</taxon>
        <taxon>Sar</taxon>
        <taxon>Alveolata</taxon>
        <taxon>Dinophyceae</taxon>
        <taxon>Suessiales</taxon>
        <taxon>Suessiaceae</taxon>
        <taxon>Polarella</taxon>
    </lineage>
</organism>